<proteinExistence type="inferred from homology"/>
<dbReference type="PRINTS" id="PR00502">
    <property type="entry name" value="NUDIXFAMILY"/>
</dbReference>
<dbReference type="InterPro" id="IPR020084">
    <property type="entry name" value="NUDIX_hydrolase_CS"/>
</dbReference>
<dbReference type="SUPFAM" id="SSF55811">
    <property type="entry name" value="Nudix"/>
    <property type="match status" value="1"/>
</dbReference>
<feature type="domain" description="Nudix hydrolase" evidence="4">
    <location>
        <begin position="6"/>
        <end position="134"/>
    </location>
</feature>
<evidence type="ECO:0000256" key="1">
    <source>
        <dbReference type="ARBA" id="ARBA00001946"/>
    </source>
</evidence>
<evidence type="ECO:0000259" key="4">
    <source>
        <dbReference type="PROSITE" id="PS51462"/>
    </source>
</evidence>
<sequence length="136" mass="15477">MSEKKHIEALVVAGVVIKKDGKYLLLQEKQPKAYGLWNFPAGKVDIGESFEQTAIREAKEESGYDVELTKKIGIFQTIPTHAAKHTYEAKIIGGELNFPPDEILDAKWFTFDEIKQMKDKLREGWVLDAINILESR</sequence>
<protein>
    <recommendedName>
        <fullName evidence="4">Nudix hydrolase domain-containing protein</fullName>
    </recommendedName>
</protein>
<dbReference type="EMBL" id="MFTS01000005">
    <property type="protein sequence ID" value="OGI68138.1"/>
    <property type="molecule type" value="Genomic_DNA"/>
</dbReference>
<dbReference type="Pfam" id="PF00293">
    <property type="entry name" value="NUDIX"/>
    <property type="match status" value="1"/>
</dbReference>
<evidence type="ECO:0000313" key="5">
    <source>
        <dbReference type="EMBL" id="OGI68138.1"/>
    </source>
</evidence>
<dbReference type="PROSITE" id="PS00893">
    <property type="entry name" value="NUDIX_BOX"/>
    <property type="match status" value="1"/>
</dbReference>
<dbReference type="PANTHER" id="PTHR43046">
    <property type="entry name" value="GDP-MANNOSE MANNOSYL HYDROLASE"/>
    <property type="match status" value="1"/>
</dbReference>
<dbReference type="Gene3D" id="3.90.79.10">
    <property type="entry name" value="Nucleoside Triphosphate Pyrophosphohydrolase"/>
    <property type="match status" value="1"/>
</dbReference>
<dbReference type="CDD" id="cd02883">
    <property type="entry name" value="NUDIX_Hydrolase"/>
    <property type="match status" value="1"/>
</dbReference>
<dbReference type="GO" id="GO:0016787">
    <property type="term" value="F:hydrolase activity"/>
    <property type="evidence" value="ECO:0007669"/>
    <property type="project" value="UniProtKB-KW"/>
</dbReference>
<comment type="similarity">
    <text evidence="3">Belongs to the Nudix hydrolase family.</text>
</comment>
<evidence type="ECO:0000256" key="2">
    <source>
        <dbReference type="ARBA" id="ARBA00022801"/>
    </source>
</evidence>
<reference evidence="5 6" key="1">
    <citation type="journal article" date="2016" name="Nat. Commun.">
        <title>Thousands of microbial genomes shed light on interconnected biogeochemical processes in an aquifer system.</title>
        <authorList>
            <person name="Anantharaman K."/>
            <person name="Brown C.T."/>
            <person name="Hug L.A."/>
            <person name="Sharon I."/>
            <person name="Castelle C.J."/>
            <person name="Probst A.J."/>
            <person name="Thomas B.C."/>
            <person name="Singh A."/>
            <person name="Wilkins M.J."/>
            <person name="Karaoz U."/>
            <person name="Brodie E.L."/>
            <person name="Williams K.H."/>
            <person name="Hubbard S.S."/>
            <person name="Banfield J.F."/>
        </authorList>
    </citation>
    <scope>NUCLEOTIDE SEQUENCE [LARGE SCALE GENOMIC DNA]</scope>
</reference>
<accession>A0A1F6VEX1</accession>
<dbReference type="InterPro" id="IPR015797">
    <property type="entry name" value="NUDIX_hydrolase-like_dom_sf"/>
</dbReference>
<dbReference type="InterPro" id="IPR020476">
    <property type="entry name" value="Nudix_hydrolase"/>
</dbReference>
<evidence type="ECO:0000313" key="6">
    <source>
        <dbReference type="Proteomes" id="UP000178235"/>
    </source>
</evidence>
<organism evidence="5 6">
    <name type="scientific">Candidatus Nomurabacteria bacterium RIFCSPHIGHO2_01_FULL_42_15</name>
    <dbReference type="NCBI Taxonomy" id="1801742"/>
    <lineage>
        <taxon>Bacteria</taxon>
        <taxon>Candidatus Nomuraibacteriota</taxon>
    </lineage>
</organism>
<comment type="caution">
    <text evidence="5">The sequence shown here is derived from an EMBL/GenBank/DDBJ whole genome shotgun (WGS) entry which is preliminary data.</text>
</comment>
<name>A0A1F6VEX1_9BACT</name>
<evidence type="ECO:0000256" key="3">
    <source>
        <dbReference type="RuleBase" id="RU003476"/>
    </source>
</evidence>
<dbReference type="PROSITE" id="PS51462">
    <property type="entry name" value="NUDIX"/>
    <property type="match status" value="1"/>
</dbReference>
<comment type="cofactor">
    <cofactor evidence="1">
        <name>Mg(2+)</name>
        <dbReference type="ChEBI" id="CHEBI:18420"/>
    </cofactor>
</comment>
<gene>
    <name evidence="5" type="ORF">A2738_03075</name>
</gene>
<dbReference type="Proteomes" id="UP000178235">
    <property type="component" value="Unassembled WGS sequence"/>
</dbReference>
<dbReference type="PANTHER" id="PTHR43046:SF14">
    <property type="entry name" value="MUTT_NUDIX FAMILY PROTEIN"/>
    <property type="match status" value="1"/>
</dbReference>
<dbReference type="AlphaFoldDB" id="A0A1F6VEX1"/>
<keyword evidence="2 3" id="KW-0378">Hydrolase</keyword>
<dbReference type="InterPro" id="IPR000086">
    <property type="entry name" value="NUDIX_hydrolase_dom"/>
</dbReference>